<gene>
    <name evidence="1" type="ORF">GGI59_006049</name>
</gene>
<sequence>MAHDEQDFDVAMLIQSLGECRALFRWKAEA</sequence>
<reference evidence="1 2" key="1">
    <citation type="submission" date="2020-08" db="EMBL/GenBank/DDBJ databases">
        <title>Genomic Encyclopedia of Type Strains, Phase IV (KMG-V): Genome sequencing to study the core and pangenomes of soil and plant-associated prokaryotes.</title>
        <authorList>
            <person name="Whitman W."/>
        </authorList>
    </citation>
    <scope>NUCLEOTIDE SEQUENCE [LARGE SCALE GENOMIC DNA]</scope>
    <source>
        <strain evidence="1 2">SEMIA 4034</strain>
    </source>
</reference>
<protein>
    <submittedName>
        <fullName evidence="1">Uncharacterized protein</fullName>
    </submittedName>
</protein>
<name>A0A7W8XK81_9HYPH</name>
<dbReference type="AlphaFoldDB" id="A0A7W8XK81"/>
<evidence type="ECO:0000313" key="1">
    <source>
        <dbReference type="EMBL" id="MBB5564341.1"/>
    </source>
</evidence>
<evidence type="ECO:0000313" key="2">
    <source>
        <dbReference type="Proteomes" id="UP000528824"/>
    </source>
</evidence>
<dbReference type="Proteomes" id="UP000528824">
    <property type="component" value="Unassembled WGS sequence"/>
</dbReference>
<keyword evidence="2" id="KW-1185">Reference proteome</keyword>
<accession>A0A7W8XK81</accession>
<organism evidence="1 2">
    <name type="scientific">Rhizobium lentis</name>
    <dbReference type="NCBI Taxonomy" id="1138194"/>
    <lineage>
        <taxon>Bacteria</taxon>
        <taxon>Pseudomonadati</taxon>
        <taxon>Pseudomonadota</taxon>
        <taxon>Alphaproteobacteria</taxon>
        <taxon>Hyphomicrobiales</taxon>
        <taxon>Rhizobiaceae</taxon>
        <taxon>Rhizobium/Agrobacterium group</taxon>
        <taxon>Rhizobium</taxon>
    </lineage>
</organism>
<comment type="caution">
    <text evidence="1">The sequence shown here is derived from an EMBL/GenBank/DDBJ whole genome shotgun (WGS) entry which is preliminary data.</text>
</comment>
<dbReference type="EMBL" id="JACHBC010000020">
    <property type="protein sequence ID" value="MBB5564341.1"/>
    <property type="molecule type" value="Genomic_DNA"/>
</dbReference>
<proteinExistence type="predicted"/>